<reference evidence="3" key="1">
    <citation type="journal article" date="2019" name="Int. J. Syst. Evol. Microbiol.">
        <title>The Global Catalogue of Microorganisms (GCM) 10K type strain sequencing project: providing services to taxonomists for standard genome sequencing and annotation.</title>
        <authorList>
            <consortium name="The Broad Institute Genomics Platform"/>
            <consortium name="The Broad Institute Genome Sequencing Center for Infectious Disease"/>
            <person name="Wu L."/>
            <person name="Ma J."/>
        </authorList>
    </citation>
    <scope>NUCLEOTIDE SEQUENCE [LARGE SCALE GENOMIC DNA]</scope>
    <source>
        <strain evidence="3">JCM 17555</strain>
    </source>
</reference>
<gene>
    <name evidence="2" type="ORF">GCM10022278_00190</name>
</gene>
<dbReference type="CDD" id="cd07040">
    <property type="entry name" value="HP"/>
    <property type="match status" value="1"/>
</dbReference>
<evidence type="ECO:0000313" key="3">
    <source>
        <dbReference type="Proteomes" id="UP001501337"/>
    </source>
</evidence>
<dbReference type="SUPFAM" id="SSF53254">
    <property type="entry name" value="Phosphoglycerate mutase-like"/>
    <property type="match status" value="1"/>
</dbReference>
<name>A0ABP7NEP2_9GAMM</name>
<keyword evidence="1" id="KW-0732">Signal</keyword>
<sequence>MILIRFLCLSLLIVGSAHADNFSDTELWQQLKRGEAVALMRHALAPGFGDPDHFVIDDCSSQRNLSAAGRTQAKQIGAAFRKRGMDQAPVYSSQWCRCLDTARLLELGPVMPLPALNSFFNQPGQGKTQTAEIRRWLQSEGADVTPLVLVTHQVNITALTNIFPASGEMVILRRNGAAALSVSGTILIEP</sequence>
<feature type="chain" id="PRO_5045237092" evidence="1">
    <location>
        <begin position="20"/>
        <end position="190"/>
    </location>
</feature>
<feature type="signal peptide" evidence="1">
    <location>
        <begin position="1"/>
        <end position="19"/>
    </location>
</feature>
<dbReference type="Gene3D" id="3.40.50.1240">
    <property type="entry name" value="Phosphoglycerate mutase-like"/>
    <property type="match status" value="1"/>
</dbReference>
<dbReference type="RefSeq" id="WP_344802039.1">
    <property type="nucleotide sequence ID" value="NZ_BAABBO010000001.1"/>
</dbReference>
<proteinExistence type="predicted"/>
<dbReference type="EMBL" id="BAABBO010000001">
    <property type="protein sequence ID" value="GAA3944982.1"/>
    <property type="molecule type" value="Genomic_DNA"/>
</dbReference>
<protein>
    <submittedName>
        <fullName evidence="2">Histidine phosphatase family protein</fullName>
    </submittedName>
</protein>
<organism evidence="2 3">
    <name type="scientific">Allohahella marinimesophila</name>
    <dbReference type="NCBI Taxonomy" id="1054972"/>
    <lineage>
        <taxon>Bacteria</taxon>
        <taxon>Pseudomonadati</taxon>
        <taxon>Pseudomonadota</taxon>
        <taxon>Gammaproteobacteria</taxon>
        <taxon>Oceanospirillales</taxon>
        <taxon>Hahellaceae</taxon>
        <taxon>Allohahella</taxon>
    </lineage>
</organism>
<dbReference type="InterPro" id="IPR029033">
    <property type="entry name" value="His_PPase_superfam"/>
</dbReference>
<dbReference type="Proteomes" id="UP001501337">
    <property type="component" value="Unassembled WGS sequence"/>
</dbReference>
<evidence type="ECO:0000313" key="2">
    <source>
        <dbReference type="EMBL" id="GAA3944982.1"/>
    </source>
</evidence>
<comment type="caution">
    <text evidence="2">The sequence shown here is derived from an EMBL/GenBank/DDBJ whole genome shotgun (WGS) entry which is preliminary data.</text>
</comment>
<accession>A0ABP7NEP2</accession>
<dbReference type="InterPro" id="IPR013078">
    <property type="entry name" value="His_Pase_superF_clade-1"/>
</dbReference>
<dbReference type="Pfam" id="PF00300">
    <property type="entry name" value="His_Phos_1"/>
    <property type="match status" value="1"/>
</dbReference>
<keyword evidence="3" id="KW-1185">Reference proteome</keyword>
<evidence type="ECO:0000256" key="1">
    <source>
        <dbReference type="SAM" id="SignalP"/>
    </source>
</evidence>